<name>A0A9X1QK40_9SPHN</name>
<evidence type="ECO:0000259" key="2">
    <source>
        <dbReference type="Pfam" id="PF14378"/>
    </source>
</evidence>
<reference evidence="3" key="1">
    <citation type="submission" date="2022-01" db="EMBL/GenBank/DDBJ databases">
        <authorList>
            <person name="Jo J.-H."/>
            <person name="Im W.-T."/>
        </authorList>
    </citation>
    <scope>NUCLEOTIDE SEQUENCE</scope>
    <source>
        <strain evidence="3">G124</strain>
    </source>
</reference>
<organism evidence="3 4">
    <name type="scientific">Sphingomonas cremea</name>
    <dbReference type="NCBI Taxonomy" id="2904799"/>
    <lineage>
        <taxon>Bacteria</taxon>
        <taxon>Pseudomonadati</taxon>
        <taxon>Pseudomonadota</taxon>
        <taxon>Alphaproteobacteria</taxon>
        <taxon>Sphingomonadales</taxon>
        <taxon>Sphingomonadaceae</taxon>
        <taxon>Sphingomonas</taxon>
    </lineage>
</organism>
<dbReference type="InterPro" id="IPR026841">
    <property type="entry name" value="Aur1/Ipt1"/>
</dbReference>
<evidence type="ECO:0000313" key="3">
    <source>
        <dbReference type="EMBL" id="MCF2514565.1"/>
    </source>
</evidence>
<feature type="transmembrane region" description="Helical" evidence="1">
    <location>
        <begin position="231"/>
        <end position="254"/>
    </location>
</feature>
<keyword evidence="1" id="KW-0812">Transmembrane</keyword>
<proteinExistence type="predicted"/>
<sequence length="315" mass="34273">MTPNFGEDRRWLMVMAVLTLAETAWWAISWSAGYAPMPLLGTYLMLAFSALAAAFVIRLVVRPRSQQAPWPGVIAGTLLVGVGASLFLPLKYAIPFEVAFWLDPMLASVEASLFGADLWLLLDRILGWALIPVDRIYGFWLPVQSLALFCVILAAPSQAKSRALIAYGLAWFALGVASAAAFSSAGPIFYNRIFGGNQFEPLREMLRARGAWVVLAESDAMWGALASGRPGLVAGISAFPSLHVAISLWIYLAARTLAPRAMPVAFCYFIFVWVASVQLGWHYGSDGLAGAAGMLAIWFVAGRIERAWPRASRQT</sequence>
<gene>
    <name evidence="3" type="ORF">LVY65_05725</name>
</gene>
<feature type="transmembrane region" description="Helical" evidence="1">
    <location>
        <begin position="12"/>
        <end position="28"/>
    </location>
</feature>
<keyword evidence="4" id="KW-1185">Reference proteome</keyword>
<feature type="transmembrane region" description="Helical" evidence="1">
    <location>
        <begin position="40"/>
        <end position="61"/>
    </location>
</feature>
<keyword evidence="1" id="KW-0472">Membrane</keyword>
<dbReference type="AlphaFoldDB" id="A0A9X1QK40"/>
<feature type="transmembrane region" description="Helical" evidence="1">
    <location>
        <begin position="136"/>
        <end position="155"/>
    </location>
</feature>
<dbReference type="Pfam" id="PF14378">
    <property type="entry name" value="PAP2_3"/>
    <property type="match status" value="1"/>
</dbReference>
<comment type="caution">
    <text evidence="3">The sequence shown here is derived from an EMBL/GenBank/DDBJ whole genome shotgun (WGS) entry which is preliminary data.</text>
</comment>
<feature type="domain" description="Inositolphosphotransferase Aur1/Ipt1" evidence="2">
    <location>
        <begin position="128"/>
        <end position="298"/>
    </location>
</feature>
<feature type="transmembrane region" description="Helical" evidence="1">
    <location>
        <begin position="287"/>
        <end position="304"/>
    </location>
</feature>
<feature type="transmembrane region" description="Helical" evidence="1">
    <location>
        <begin position="167"/>
        <end position="190"/>
    </location>
</feature>
<accession>A0A9X1QK40</accession>
<feature type="transmembrane region" description="Helical" evidence="1">
    <location>
        <begin position="73"/>
        <end position="94"/>
    </location>
</feature>
<feature type="transmembrane region" description="Helical" evidence="1">
    <location>
        <begin position="261"/>
        <end position="281"/>
    </location>
</feature>
<dbReference type="Proteomes" id="UP001139410">
    <property type="component" value="Unassembled WGS sequence"/>
</dbReference>
<protein>
    <submittedName>
        <fullName evidence="3">Phosphatase PAP2 family protein</fullName>
    </submittedName>
</protein>
<dbReference type="EMBL" id="JAKFGM010000001">
    <property type="protein sequence ID" value="MCF2514565.1"/>
    <property type="molecule type" value="Genomic_DNA"/>
</dbReference>
<dbReference type="GO" id="GO:0016020">
    <property type="term" value="C:membrane"/>
    <property type="evidence" value="ECO:0007669"/>
    <property type="project" value="UniProtKB-SubCell"/>
</dbReference>
<evidence type="ECO:0000313" key="4">
    <source>
        <dbReference type="Proteomes" id="UP001139410"/>
    </source>
</evidence>
<keyword evidence="1" id="KW-1133">Transmembrane helix</keyword>
<evidence type="ECO:0000256" key="1">
    <source>
        <dbReference type="SAM" id="Phobius"/>
    </source>
</evidence>
<dbReference type="RefSeq" id="WP_235067023.1">
    <property type="nucleotide sequence ID" value="NZ_JAKFGM010000001.1"/>
</dbReference>